<dbReference type="AlphaFoldDB" id="A0A9X4M215"/>
<sequence>MNIIAELIKSMNAGSTALTTSSADGGAASIFKSLSAGSSALGTASAA</sequence>
<dbReference type="Proteomes" id="UP001152755">
    <property type="component" value="Unassembled WGS sequence"/>
</dbReference>
<dbReference type="EMBL" id="JANRHA010000007">
    <property type="protein sequence ID" value="MDG3015389.1"/>
    <property type="molecule type" value="Genomic_DNA"/>
</dbReference>
<comment type="caution">
    <text evidence="1">The sequence shown here is derived from an EMBL/GenBank/DDBJ whole genome shotgun (WGS) entry which is preliminary data.</text>
</comment>
<accession>A0A9X4M215</accession>
<gene>
    <name evidence="1" type="ORF">NVS88_12595</name>
</gene>
<reference evidence="1" key="1">
    <citation type="submission" date="2022-08" db="EMBL/GenBank/DDBJ databases">
        <title>Genome analysis of Corynebacteriales strain.</title>
        <authorList>
            <person name="Lee S.D."/>
        </authorList>
    </citation>
    <scope>NUCLEOTIDE SEQUENCE</scope>
    <source>
        <strain evidence="1">D3-21</strain>
    </source>
</reference>
<protein>
    <submittedName>
        <fullName evidence="1">Uncharacterized protein</fullName>
    </submittedName>
</protein>
<evidence type="ECO:0000313" key="1">
    <source>
        <dbReference type="EMBL" id="MDG3015389.1"/>
    </source>
</evidence>
<name>A0A9X4M215_9ACTN</name>
<proteinExistence type="predicted"/>
<keyword evidence="2" id="KW-1185">Reference proteome</keyword>
<organism evidence="1 2">
    <name type="scientific">Speluncibacter jeojiensis</name>
    <dbReference type="NCBI Taxonomy" id="2710754"/>
    <lineage>
        <taxon>Bacteria</taxon>
        <taxon>Bacillati</taxon>
        <taxon>Actinomycetota</taxon>
        <taxon>Actinomycetes</taxon>
        <taxon>Mycobacteriales</taxon>
        <taxon>Speluncibacteraceae</taxon>
        <taxon>Speluncibacter</taxon>
    </lineage>
</organism>
<dbReference type="RefSeq" id="WP_277835715.1">
    <property type="nucleotide sequence ID" value="NZ_JAAIVF010000009.1"/>
</dbReference>
<evidence type="ECO:0000313" key="2">
    <source>
        <dbReference type="Proteomes" id="UP001152755"/>
    </source>
</evidence>